<evidence type="ECO:0000313" key="2">
    <source>
        <dbReference type="EMBL" id="BBM83626.1"/>
    </source>
</evidence>
<dbReference type="PANTHER" id="PTHR43135:SF3">
    <property type="entry name" value="ALPHA-D-RIBOSE 1-METHYLPHOSPHONATE 5-TRIPHOSPHATE DIPHOSPHATASE"/>
    <property type="match status" value="1"/>
</dbReference>
<keyword evidence="3" id="KW-1185">Reference proteome</keyword>
<feature type="domain" description="Amidohydrolase-related" evidence="1">
    <location>
        <begin position="345"/>
        <end position="434"/>
    </location>
</feature>
<dbReference type="EMBL" id="AP019860">
    <property type="protein sequence ID" value="BBM83626.1"/>
    <property type="molecule type" value="Genomic_DNA"/>
</dbReference>
<accession>A0A5S9ILG6</accession>
<dbReference type="Gene3D" id="3.20.20.140">
    <property type="entry name" value="Metal-dependent hydrolases"/>
    <property type="match status" value="2"/>
</dbReference>
<protein>
    <submittedName>
        <fullName evidence="2">Periplasmic amidohydrolase</fullName>
    </submittedName>
</protein>
<name>A0A5S9ILG6_UABAM</name>
<organism evidence="2 3">
    <name type="scientific">Uabimicrobium amorphum</name>
    <dbReference type="NCBI Taxonomy" id="2596890"/>
    <lineage>
        <taxon>Bacteria</taxon>
        <taxon>Pseudomonadati</taxon>
        <taxon>Planctomycetota</taxon>
        <taxon>Candidatus Uabimicrobiia</taxon>
        <taxon>Candidatus Uabimicrobiales</taxon>
        <taxon>Candidatus Uabimicrobiaceae</taxon>
        <taxon>Candidatus Uabimicrobium</taxon>
    </lineage>
</organism>
<dbReference type="SUPFAM" id="SSF51338">
    <property type="entry name" value="Composite domain of metallo-dependent hydrolases"/>
    <property type="match status" value="2"/>
</dbReference>
<evidence type="ECO:0000313" key="3">
    <source>
        <dbReference type="Proteomes" id="UP000326354"/>
    </source>
</evidence>
<dbReference type="InterPro" id="IPR032466">
    <property type="entry name" value="Metal_Hydrolase"/>
</dbReference>
<keyword evidence="2" id="KW-0378">Hydrolase</keyword>
<dbReference type="PANTHER" id="PTHR43135">
    <property type="entry name" value="ALPHA-D-RIBOSE 1-METHYLPHOSPHONATE 5-TRIPHOSPHATE DIPHOSPHATASE"/>
    <property type="match status" value="1"/>
</dbReference>
<dbReference type="Proteomes" id="UP000326354">
    <property type="component" value="Chromosome"/>
</dbReference>
<dbReference type="RefSeq" id="WP_173013230.1">
    <property type="nucleotide sequence ID" value="NZ_AP019860.1"/>
</dbReference>
<dbReference type="AlphaFoldDB" id="A0A5S9ILG6"/>
<dbReference type="InterPro" id="IPR011059">
    <property type="entry name" value="Metal-dep_hydrolase_composite"/>
</dbReference>
<dbReference type="CDD" id="cd01309">
    <property type="entry name" value="Met_dep_hydrolase_C"/>
    <property type="match status" value="1"/>
</dbReference>
<dbReference type="Pfam" id="PF01979">
    <property type="entry name" value="Amidohydro_1"/>
    <property type="match status" value="2"/>
</dbReference>
<dbReference type="Gene3D" id="2.30.40.10">
    <property type="entry name" value="Urease, subunit C, domain 1"/>
    <property type="match status" value="1"/>
</dbReference>
<dbReference type="InterPro" id="IPR006680">
    <property type="entry name" value="Amidohydro-rel"/>
</dbReference>
<dbReference type="SUPFAM" id="SSF51556">
    <property type="entry name" value="Metallo-dependent hydrolases"/>
    <property type="match status" value="1"/>
</dbReference>
<dbReference type="GO" id="GO:0016810">
    <property type="term" value="F:hydrolase activity, acting on carbon-nitrogen (but not peptide) bonds"/>
    <property type="evidence" value="ECO:0007669"/>
    <property type="project" value="InterPro"/>
</dbReference>
<feature type="domain" description="Amidohydrolase-related" evidence="1">
    <location>
        <begin position="868"/>
        <end position="958"/>
    </location>
</feature>
<evidence type="ECO:0000259" key="1">
    <source>
        <dbReference type="Pfam" id="PF01979"/>
    </source>
</evidence>
<reference evidence="2 3" key="1">
    <citation type="submission" date="2019-08" db="EMBL/GenBank/DDBJ databases">
        <title>Complete genome sequence of Candidatus Uab amorphum.</title>
        <authorList>
            <person name="Shiratori T."/>
            <person name="Suzuki S."/>
            <person name="Kakizawa Y."/>
            <person name="Ishida K."/>
        </authorList>
    </citation>
    <scope>NUCLEOTIDE SEQUENCE [LARGE SCALE GENOMIC DNA]</scope>
    <source>
        <strain evidence="2 3">SRT547</strain>
    </source>
</reference>
<dbReference type="InterPro" id="IPR051781">
    <property type="entry name" value="Metallo-dep_Hydrolase"/>
</dbReference>
<gene>
    <name evidence="2" type="ORF">UABAM_01979</name>
</gene>
<dbReference type="KEGG" id="uam:UABAM_01979"/>
<sequence length="1019" mass="114694">MFKIRLLCVFIATITLCWSQTEPTQGLRNKTPQIIAITNANVFINPSQKIENATIVIRNGFIESVGQNITIPPEAQIWDVHSSTVYPGFIETFSDYGLPQNSGNNANNSWLPSTNKKGTPAGGRHWNDAVHAEKRAAKAFSANNNKAKELRSQGFTIAQTSSLDGIFRGQSAVVSLGSDPTNNAVLKHNHAQFASFRKGSSKSSYPGSLMGSIALIRQVLMDSSWYQKAYTAYARDTSQKKPELNYSLEALQNVLSGQQSIVFSTSNELSLLRAAKIAQEFGLTFIYKGSGYEYRRLEAIAKLQSILIVPVNFPHVPDITTPERQFDVSLGKLKHWNAAKENPALLERAEIAFAFTTNGLKNSTQFLTNVREAVARGLSTQKALEALTTVPARICGISQIAGTIERGKQANFVISDDDIFAKKSQIYSVWVRGEKFVLKERQKFNFNGKWQVSDNKHTFEIHIENNSKATIHNLEGAHIEDFATNNNQLHFQVVATQGVSRFSGRMWQEKLSGIVLSPQNERSTWQAQRKLNDETKQQKQDEQENTQQQADKMLFEIVYPNKAFGRKTIPQQAYTVFVSNATIWTCAQQGKIEIADMIVREGKIIQIGKDLSPPPEAIVIEGEGIHITPGLIDEHSHIAITRGVNEATQAVTAEVRIGDVVNSDDINIYRQLAGGVTSSQLLHGSANPIGGQAQVIKLRWGNLPEEMKYQDIHKGIKFALGENVKQSNWGDNYTTRYPQTRMGVREIFYDVFQTAREYEKEWQNYRQLSETEKRKVIPPRRDLELEAINDILHKKMFIHCHSYVQSEILSLARLANKFGFSVGTFTHVLEGYKVARELKETGAMASCFSDWWAYKFEVYDAIPYNAAVMHRQGVVVSINSDDAEMARRLNQEAAKAIKYGGLSEEDALKLVTINAAKQLYIDKKVGSLETGKDADFVVWNHHPLSCYSRVLQTWIDGRKYFDVEEDRKMRSEIRRQKAALIQLALNKKAKGEKVEETSAVKKKRHYHCDDIEDAVRGRD</sequence>
<proteinExistence type="predicted"/>